<protein>
    <submittedName>
        <fullName evidence="2">WD domain, G-beta repeat</fullName>
    </submittedName>
</protein>
<proteinExistence type="predicted"/>
<feature type="non-terminal residue" evidence="2">
    <location>
        <position position="1"/>
    </location>
</feature>
<accession>A0A8H7HI56</accession>
<dbReference type="Proteomes" id="UP000602905">
    <property type="component" value="Unassembled WGS sequence"/>
</dbReference>
<reference evidence="2" key="1">
    <citation type="submission" date="2020-09" db="EMBL/GenBank/DDBJ databases">
        <title>Comparative genome analyses of four rice-infecting Rhizoctonia solani isolates reveal extensive enrichment of homogalacturonan modification genes.</title>
        <authorList>
            <person name="Lee D.-Y."/>
            <person name="Jeon J."/>
            <person name="Kim K.-T."/>
            <person name="Cheong K."/>
            <person name="Song H."/>
            <person name="Choi G."/>
            <person name="Ko J."/>
            <person name="Opiyo S.O."/>
            <person name="Zuo S."/>
            <person name="Madhav S."/>
            <person name="Lee Y.-H."/>
            <person name="Wang G.-L."/>
        </authorList>
    </citation>
    <scope>NUCLEOTIDE SEQUENCE</scope>
    <source>
        <strain evidence="2">AG1-IA WGL</strain>
    </source>
</reference>
<feature type="compositionally biased region" description="Polar residues" evidence="1">
    <location>
        <begin position="32"/>
        <end position="61"/>
    </location>
</feature>
<comment type="caution">
    <text evidence="2">The sequence shown here is derived from an EMBL/GenBank/DDBJ whole genome shotgun (WGS) entry which is preliminary data.</text>
</comment>
<evidence type="ECO:0000256" key="1">
    <source>
        <dbReference type="SAM" id="MobiDB-lite"/>
    </source>
</evidence>
<dbReference type="AlphaFoldDB" id="A0A8H7HI56"/>
<dbReference type="EMBL" id="JACYCD010000664">
    <property type="protein sequence ID" value="KAF8689629.1"/>
    <property type="molecule type" value="Genomic_DNA"/>
</dbReference>
<organism evidence="2 3">
    <name type="scientific">Rhizoctonia solani</name>
    <dbReference type="NCBI Taxonomy" id="456999"/>
    <lineage>
        <taxon>Eukaryota</taxon>
        <taxon>Fungi</taxon>
        <taxon>Dikarya</taxon>
        <taxon>Basidiomycota</taxon>
        <taxon>Agaricomycotina</taxon>
        <taxon>Agaricomycetes</taxon>
        <taxon>Cantharellales</taxon>
        <taxon>Ceratobasidiaceae</taxon>
        <taxon>Rhizoctonia</taxon>
    </lineage>
</organism>
<evidence type="ECO:0000313" key="3">
    <source>
        <dbReference type="Proteomes" id="UP000602905"/>
    </source>
</evidence>
<feature type="non-terminal residue" evidence="2">
    <location>
        <position position="242"/>
    </location>
</feature>
<sequence>MASPDEGTGFCAYLRHKKDKIVARSRPRSALDLSTSIPSLHPNTQSLHTKPAASQSSSTADDNVVPSKSPLQHSDKDQLPAAIDPLKGTNAARDTATVRVPWPITPTPSAIQALTSTLRTLHSATEVFPPLQVAIGGLLASVKHIELGSKNHGKMEALARQLSFLIERLRRQIQEAKSTEVSEFLQGIATSVEEQAATIRSKQDHQTTRYARNVAQDKEGILCGYKNIAEILEDIKVGRGIN</sequence>
<dbReference type="OrthoDB" id="3035031at2759"/>
<name>A0A8H7HI56_9AGAM</name>
<gene>
    <name evidence="2" type="ORF">RHS03_09082</name>
</gene>
<feature type="region of interest" description="Disordered" evidence="1">
    <location>
        <begin position="23"/>
        <end position="94"/>
    </location>
</feature>
<evidence type="ECO:0000313" key="2">
    <source>
        <dbReference type="EMBL" id="KAF8689629.1"/>
    </source>
</evidence>